<evidence type="ECO:0000256" key="1">
    <source>
        <dbReference type="SAM" id="MobiDB-lite"/>
    </source>
</evidence>
<feature type="region of interest" description="Disordered" evidence="1">
    <location>
        <begin position="187"/>
        <end position="206"/>
    </location>
</feature>
<reference evidence="2 3" key="1">
    <citation type="journal article" date="2024" name="IMA Fungus">
        <title>Apiospora arundinis, a panoply of carbohydrate-active enzymes and secondary metabolites.</title>
        <authorList>
            <person name="Sorensen T."/>
            <person name="Petersen C."/>
            <person name="Muurmann A.T."/>
            <person name="Christiansen J.V."/>
            <person name="Brundto M.L."/>
            <person name="Overgaard C.K."/>
            <person name="Boysen A.T."/>
            <person name="Wollenberg R.D."/>
            <person name="Larsen T.O."/>
            <person name="Sorensen J.L."/>
            <person name="Nielsen K.L."/>
            <person name="Sondergaard T.E."/>
        </authorList>
    </citation>
    <scope>NUCLEOTIDE SEQUENCE [LARGE SCALE GENOMIC DNA]</scope>
    <source>
        <strain evidence="2 3">AAU 773</strain>
    </source>
</reference>
<keyword evidence="3" id="KW-1185">Reference proteome</keyword>
<evidence type="ECO:0000313" key="2">
    <source>
        <dbReference type="EMBL" id="KAK8877095.1"/>
    </source>
</evidence>
<dbReference type="Proteomes" id="UP001390339">
    <property type="component" value="Unassembled WGS sequence"/>
</dbReference>
<name>A0ABR2JH95_9PEZI</name>
<protein>
    <submittedName>
        <fullName evidence="2">Uncharacterized protein</fullName>
    </submittedName>
</protein>
<evidence type="ECO:0000313" key="3">
    <source>
        <dbReference type="Proteomes" id="UP001390339"/>
    </source>
</evidence>
<accession>A0ABR2JH95</accession>
<dbReference type="EMBL" id="JAPCWZ010000002">
    <property type="protein sequence ID" value="KAK8877095.1"/>
    <property type="molecule type" value="Genomic_DNA"/>
</dbReference>
<feature type="compositionally biased region" description="Basic and acidic residues" evidence="1">
    <location>
        <begin position="187"/>
        <end position="196"/>
    </location>
</feature>
<sequence length="206" mass="23187">MCKPYLFLTHCVCRSCGRETASSELQIFPHDRCANRPRGTQPKDCPFLAEPTVHTTFAGLYSSSSSTCRRTVLTQLRNSTGALFDALQTVSSDLIQSEARAEFDEVDRARGRLRVSLRNLKEALGNGNDGDLPRARLLLEEVSRDAVMIRDRSERLENVRERVSHLLQGMVDDTLIMRDRAAALLEERPSPIHNEEEISDGYHSAE</sequence>
<proteinExistence type="predicted"/>
<gene>
    <name evidence="2" type="ORF">PGQ11_002041</name>
</gene>
<organism evidence="2 3">
    <name type="scientific">Apiospora arundinis</name>
    <dbReference type="NCBI Taxonomy" id="335852"/>
    <lineage>
        <taxon>Eukaryota</taxon>
        <taxon>Fungi</taxon>
        <taxon>Dikarya</taxon>
        <taxon>Ascomycota</taxon>
        <taxon>Pezizomycotina</taxon>
        <taxon>Sordariomycetes</taxon>
        <taxon>Xylariomycetidae</taxon>
        <taxon>Amphisphaeriales</taxon>
        <taxon>Apiosporaceae</taxon>
        <taxon>Apiospora</taxon>
    </lineage>
</organism>
<comment type="caution">
    <text evidence="2">The sequence shown here is derived from an EMBL/GenBank/DDBJ whole genome shotgun (WGS) entry which is preliminary data.</text>
</comment>